<keyword evidence="9" id="KW-1185">Reference proteome</keyword>
<dbReference type="PANTHER" id="PTHR30477">
    <property type="entry name" value="ABC-TRANSPORTER METAL-BINDING PROTEIN"/>
    <property type="match status" value="1"/>
</dbReference>
<evidence type="ECO:0000256" key="4">
    <source>
        <dbReference type="ARBA" id="ARBA00022989"/>
    </source>
</evidence>
<keyword evidence="6" id="KW-0813">Transport</keyword>
<dbReference type="KEGG" id="alus:STSP2_02950"/>
<evidence type="ECO:0000256" key="6">
    <source>
        <dbReference type="RuleBase" id="RU003943"/>
    </source>
</evidence>
<feature type="transmembrane region" description="Helical" evidence="7">
    <location>
        <begin position="57"/>
        <end position="74"/>
    </location>
</feature>
<reference evidence="9" key="1">
    <citation type="submission" date="2017-02" db="EMBL/GenBank/DDBJ databases">
        <title>Comparative genomics and description of representatives of a novel lineage of planctomycetes thriving in anoxic sediments.</title>
        <authorList>
            <person name="Spring S."/>
            <person name="Bunk B."/>
            <person name="Sproer C."/>
        </authorList>
    </citation>
    <scope>NUCLEOTIDE SEQUENCE [LARGE SCALE GENOMIC DNA]</scope>
    <source>
        <strain evidence="9">ST-NAGAB-D1</strain>
    </source>
</reference>
<evidence type="ECO:0000256" key="7">
    <source>
        <dbReference type="SAM" id="Phobius"/>
    </source>
</evidence>
<evidence type="ECO:0000313" key="8">
    <source>
        <dbReference type="EMBL" id="AQT69753.1"/>
    </source>
</evidence>
<evidence type="ECO:0000256" key="5">
    <source>
        <dbReference type="ARBA" id="ARBA00023136"/>
    </source>
</evidence>
<dbReference type="GO" id="GO:0055085">
    <property type="term" value="P:transmembrane transport"/>
    <property type="evidence" value="ECO:0007669"/>
    <property type="project" value="InterPro"/>
</dbReference>
<dbReference type="OrthoDB" id="9798540at2"/>
<feature type="transmembrane region" description="Helical" evidence="7">
    <location>
        <begin position="125"/>
        <end position="146"/>
    </location>
</feature>
<dbReference type="EMBL" id="CP019791">
    <property type="protein sequence ID" value="AQT69753.1"/>
    <property type="molecule type" value="Genomic_DNA"/>
</dbReference>
<evidence type="ECO:0000313" key="9">
    <source>
        <dbReference type="Proteomes" id="UP000189674"/>
    </source>
</evidence>
<organism evidence="8 9">
    <name type="scientific">Anaerohalosphaera lusitana</name>
    <dbReference type="NCBI Taxonomy" id="1936003"/>
    <lineage>
        <taxon>Bacteria</taxon>
        <taxon>Pseudomonadati</taxon>
        <taxon>Planctomycetota</taxon>
        <taxon>Phycisphaerae</taxon>
        <taxon>Sedimentisphaerales</taxon>
        <taxon>Anaerohalosphaeraceae</taxon>
        <taxon>Anaerohalosphaera</taxon>
    </lineage>
</organism>
<evidence type="ECO:0000256" key="3">
    <source>
        <dbReference type="ARBA" id="ARBA00022692"/>
    </source>
</evidence>
<evidence type="ECO:0000256" key="2">
    <source>
        <dbReference type="ARBA" id="ARBA00008034"/>
    </source>
</evidence>
<feature type="transmembrane region" description="Helical" evidence="7">
    <location>
        <begin position="86"/>
        <end position="105"/>
    </location>
</feature>
<keyword evidence="4 7" id="KW-1133">Transmembrane helix</keyword>
<dbReference type="GO" id="GO:0043190">
    <property type="term" value="C:ATP-binding cassette (ABC) transporter complex"/>
    <property type="evidence" value="ECO:0007669"/>
    <property type="project" value="InterPro"/>
</dbReference>
<dbReference type="STRING" id="1936003.STSP2_02950"/>
<dbReference type="Gene3D" id="1.10.3470.10">
    <property type="entry name" value="ABC transporter involved in vitamin B12 uptake, BtuC"/>
    <property type="match status" value="1"/>
</dbReference>
<dbReference type="AlphaFoldDB" id="A0A1U9NPB1"/>
<dbReference type="Pfam" id="PF00950">
    <property type="entry name" value="ABC-3"/>
    <property type="match status" value="1"/>
</dbReference>
<feature type="transmembrane region" description="Helical" evidence="7">
    <location>
        <begin position="213"/>
        <end position="232"/>
    </location>
</feature>
<feature type="transmembrane region" description="Helical" evidence="7">
    <location>
        <begin position="33"/>
        <end position="51"/>
    </location>
</feature>
<name>A0A1U9NPB1_9BACT</name>
<dbReference type="SUPFAM" id="SSF81345">
    <property type="entry name" value="ABC transporter involved in vitamin B12 uptake, BtuC"/>
    <property type="match status" value="1"/>
</dbReference>
<dbReference type="RefSeq" id="WP_146663410.1">
    <property type="nucleotide sequence ID" value="NZ_CP019791.1"/>
</dbReference>
<feature type="transmembrane region" description="Helical" evidence="7">
    <location>
        <begin position="238"/>
        <end position="258"/>
    </location>
</feature>
<evidence type="ECO:0000256" key="1">
    <source>
        <dbReference type="ARBA" id="ARBA00004141"/>
    </source>
</evidence>
<feature type="transmembrane region" description="Helical" evidence="7">
    <location>
        <begin position="6"/>
        <end position="26"/>
    </location>
</feature>
<comment type="subcellular location">
    <subcellularLocation>
        <location evidence="6">Cell membrane</location>
        <topology evidence="6">Multi-pass membrane protein</topology>
    </subcellularLocation>
    <subcellularLocation>
        <location evidence="1">Membrane</location>
        <topology evidence="1">Multi-pass membrane protein</topology>
    </subcellularLocation>
</comment>
<dbReference type="PANTHER" id="PTHR30477:SF19">
    <property type="entry name" value="METAL ABC TRANSPORTER PERMEASE"/>
    <property type="match status" value="1"/>
</dbReference>
<dbReference type="Proteomes" id="UP000189674">
    <property type="component" value="Chromosome"/>
</dbReference>
<dbReference type="InterPro" id="IPR037294">
    <property type="entry name" value="ABC_BtuC-like"/>
</dbReference>
<accession>A0A1U9NPB1</accession>
<sequence length="266" mass="27867">MDIFFLPVIIAGIMAGASIGLLGVYIVGIRMPFIGTCISHAAMVGAIYAALIDLNSTLGAVIASVTAAASLSLIKPYRTRLDSNVGLSAVFSLMLGLTFLGVGLEQGSRNEMLSLLWGNVLFSDWTTVTITSAATALLLIFALAFNKELKALLFSRSIAAASGIHEQFVYFLLLCITGITLAVNIKAVGGLLIFSLISNPAGAAYQLFTGFRAIILASITAGVLSTLVGFTLSYTLDLPTGACIVLTSTSLLGLALLLRKILKLRD</sequence>
<keyword evidence="3 6" id="KW-0812">Transmembrane</keyword>
<gene>
    <name evidence="8" type="primary">znuB</name>
    <name evidence="8" type="ORF">STSP2_02950</name>
</gene>
<keyword evidence="5 7" id="KW-0472">Membrane</keyword>
<dbReference type="InterPro" id="IPR001626">
    <property type="entry name" value="ABC_TroCD"/>
</dbReference>
<comment type="similarity">
    <text evidence="2 6">Belongs to the ABC-3 integral membrane protein family.</text>
</comment>
<dbReference type="GO" id="GO:0010043">
    <property type="term" value="P:response to zinc ion"/>
    <property type="evidence" value="ECO:0007669"/>
    <property type="project" value="TreeGrafter"/>
</dbReference>
<proteinExistence type="inferred from homology"/>
<protein>
    <submittedName>
        <fullName evidence="8">High-affinity zinc uptake system membrane protein ZnuB</fullName>
    </submittedName>
</protein>